<dbReference type="EMBL" id="NVSR01000130">
    <property type="protein sequence ID" value="PCI23999.1"/>
    <property type="molecule type" value="Genomic_DNA"/>
</dbReference>
<evidence type="ECO:0000313" key="1">
    <source>
        <dbReference type="EMBL" id="PCI23999.1"/>
    </source>
</evidence>
<comment type="caution">
    <text evidence="1">The sequence shown here is derived from an EMBL/GenBank/DDBJ whole genome shotgun (WGS) entry which is preliminary data.</text>
</comment>
<accession>A0A2A4SSE1</accession>
<evidence type="ECO:0000313" key="2">
    <source>
        <dbReference type="Proteomes" id="UP000218113"/>
    </source>
</evidence>
<dbReference type="AlphaFoldDB" id="A0A2A4SSE1"/>
<organism evidence="1 2">
    <name type="scientific">SAR324 cluster bacterium</name>
    <dbReference type="NCBI Taxonomy" id="2024889"/>
    <lineage>
        <taxon>Bacteria</taxon>
        <taxon>Deltaproteobacteria</taxon>
        <taxon>SAR324 cluster</taxon>
    </lineage>
</organism>
<gene>
    <name evidence="1" type="ORF">COB67_12125</name>
</gene>
<reference evidence="2" key="1">
    <citation type="submission" date="2017-08" db="EMBL/GenBank/DDBJ databases">
        <title>A dynamic microbial community with high functional redundancy inhabits the cold, oxic subseafloor aquifer.</title>
        <authorList>
            <person name="Tully B.J."/>
            <person name="Wheat C.G."/>
            <person name="Glazer B.T."/>
            <person name="Huber J.A."/>
        </authorList>
    </citation>
    <scope>NUCLEOTIDE SEQUENCE [LARGE SCALE GENOMIC DNA]</scope>
</reference>
<dbReference type="Proteomes" id="UP000218113">
    <property type="component" value="Unassembled WGS sequence"/>
</dbReference>
<protein>
    <submittedName>
        <fullName evidence="1">Uncharacterized protein</fullName>
    </submittedName>
</protein>
<name>A0A2A4SSE1_9DELT</name>
<sequence>MNNIQRIALLTCSVMNLCFTTEGTKNTKKYKRSSTKTEYSENSLFFFDATLSIRLVLFLCSKRFLGLKILGQTFSQAVKACRSSGRKPFGDMRCPQLIKKN</sequence>
<proteinExistence type="predicted"/>